<name>A0A2V2UXZ5_TRYCR</name>
<dbReference type="PANTHER" id="PTHR42881">
    <property type="entry name" value="PROLYL ENDOPEPTIDASE"/>
    <property type="match status" value="1"/>
</dbReference>
<dbReference type="Gene3D" id="3.40.50.1820">
    <property type="entry name" value="alpha/beta hydrolase"/>
    <property type="match status" value="1"/>
</dbReference>
<dbReference type="PANTHER" id="PTHR42881:SF2">
    <property type="entry name" value="PROLYL ENDOPEPTIDASE"/>
    <property type="match status" value="1"/>
</dbReference>
<dbReference type="Gene3D" id="2.130.10.120">
    <property type="entry name" value="Prolyl oligopeptidase, N-terminal domain"/>
    <property type="match status" value="1"/>
</dbReference>
<dbReference type="VEuPathDB" id="TriTrypDB:Tc_MARK_6124"/>
<dbReference type="VEuPathDB" id="TriTrypDB:TCDM_05965"/>
<dbReference type="InterPro" id="IPR051167">
    <property type="entry name" value="Prolyl_oligopep/macrocyclase"/>
</dbReference>
<feature type="domain" description="Peptidase S9A N-terminal" evidence="1">
    <location>
        <begin position="6"/>
        <end position="160"/>
    </location>
</feature>
<dbReference type="SUPFAM" id="SSF50993">
    <property type="entry name" value="Peptidase/esterase 'gauge' domain"/>
    <property type="match status" value="1"/>
</dbReference>
<organism evidence="2 3">
    <name type="scientific">Trypanosoma cruzi</name>
    <dbReference type="NCBI Taxonomy" id="5693"/>
    <lineage>
        <taxon>Eukaryota</taxon>
        <taxon>Discoba</taxon>
        <taxon>Euglenozoa</taxon>
        <taxon>Kinetoplastea</taxon>
        <taxon>Metakinetoplastina</taxon>
        <taxon>Trypanosomatida</taxon>
        <taxon>Trypanosomatidae</taxon>
        <taxon>Trypanosoma</taxon>
        <taxon>Schizotrypanum</taxon>
    </lineage>
</organism>
<evidence type="ECO:0000313" key="2">
    <source>
        <dbReference type="EMBL" id="PWU89115.1"/>
    </source>
</evidence>
<dbReference type="InterPro" id="IPR023302">
    <property type="entry name" value="Pept_S9A_N"/>
</dbReference>
<evidence type="ECO:0000259" key="1">
    <source>
        <dbReference type="Pfam" id="PF02897"/>
    </source>
</evidence>
<proteinExistence type="predicted"/>
<accession>A0A2V2UXZ5</accession>
<dbReference type="VEuPathDB" id="TriTrypDB:TcCL_NonESM04322"/>
<evidence type="ECO:0000313" key="3">
    <source>
        <dbReference type="Proteomes" id="UP000246121"/>
    </source>
</evidence>
<dbReference type="VEuPathDB" id="TriTrypDB:TcG_04848"/>
<dbReference type="AlphaFoldDB" id="A0A2V2UXZ5"/>
<dbReference type="InterPro" id="IPR029058">
    <property type="entry name" value="AB_hydrolase_fold"/>
</dbReference>
<dbReference type="EMBL" id="PRFA01000063">
    <property type="protein sequence ID" value="PWU89115.1"/>
    <property type="molecule type" value="Genomic_DNA"/>
</dbReference>
<comment type="caution">
    <text evidence="2">The sequence shown here is derived from an EMBL/GenBank/DDBJ whole genome shotgun (WGS) entry which is preliminary data.</text>
</comment>
<dbReference type="VEuPathDB" id="TriTrypDB:TCSYLVIO_004600"/>
<reference evidence="2 3" key="1">
    <citation type="journal article" date="2018" name="Microb. Genom.">
        <title>Expanding an expanded genome: long-read sequencing of Trypanosoma cruzi.</title>
        <authorList>
            <person name="Berna L."/>
            <person name="Rodriguez M."/>
            <person name="Chiribao M.L."/>
            <person name="Parodi-Talice A."/>
            <person name="Pita S."/>
            <person name="Rijo G."/>
            <person name="Alvarez-Valin F."/>
            <person name="Robello C."/>
        </authorList>
    </citation>
    <scope>NUCLEOTIDE SEQUENCE [LARGE SCALE GENOMIC DNA]</scope>
    <source>
        <strain evidence="2 3">Dm28c</strain>
    </source>
</reference>
<dbReference type="GO" id="GO:0005829">
    <property type="term" value="C:cytosol"/>
    <property type="evidence" value="ECO:0007669"/>
    <property type="project" value="TreeGrafter"/>
</dbReference>
<protein>
    <submittedName>
        <fullName evidence="2">Prolyl endopeptidase</fullName>
    </submittedName>
</protein>
<sequence length="161" mass="18525">MRSVYPLARRSMAAYTMHNMTVPEPYDYLEDPENPETKTFVNEQNAFFEEYFASEAELRKKIFESISKSQDYPRTSNPSYINGHYYYYHNCGLQNQSVLMRATSLTDTAPSIFLDPNTMSSDGTTALKATAWSEDESMLAYSLSDKGSDWQHIHVRRADTV</sequence>
<dbReference type="VEuPathDB" id="TriTrypDB:C4B63_63g36"/>
<dbReference type="Proteomes" id="UP000246121">
    <property type="component" value="Unassembled WGS sequence"/>
</dbReference>
<dbReference type="VEuPathDB" id="TriTrypDB:TcBrA4_0012220"/>
<dbReference type="Pfam" id="PF02897">
    <property type="entry name" value="Peptidase_S9_N"/>
    <property type="match status" value="1"/>
</dbReference>
<dbReference type="GO" id="GO:0004252">
    <property type="term" value="F:serine-type endopeptidase activity"/>
    <property type="evidence" value="ECO:0007669"/>
    <property type="project" value="InterPro"/>
</dbReference>
<dbReference type="VEuPathDB" id="TriTrypDB:ECC02_000426"/>
<dbReference type="VEuPathDB" id="TriTrypDB:C3747_103g86"/>
<dbReference type="GO" id="GO:0070012">
    <property type="term" value="F:oligopeptidase activity"/>
    <property type="evidence" value="ECO:0007669"/>
    <property type="project" value="TreeGrafter"/>
</dbReference>
<gene>
    <name evidence="2" type="ORF">C4B63_63g36</name>
</gene>
<dbReference type="VEuPathDB" id="TriTrypDB:TcCLB.506247.230"/>